<dbReference type="AlphaFoldDB" id="A0A225UPJ7"/>
<reference evidence="2" key="1">
    <citation type="submission" date="2017-03" db="EMBL/GenBank/DDBJ databases">
        <title>Phytopthora megakarya and P. palmivora, two closely related causual agents of cacao black pod achieved similar genome size and gene model numbers by different mechanisms.</title>
        <authorList>
            <person name="Ali S."/>
            <person name="Shao J."/>
            <person name="Larry D.J."/>
            <person name="Kronmiller B."/>
            <person name="Shen D."/>
            <person name="Strem M.D."/>
            <person name="Melnick R.L."/>
            <person name="Guiltinan M.J."/>
            <person name="Tyler B.M."/>
            <person name="Meinhardt L.W."/>
            <person name="Bailey B.A."/>
        </authorList>
    </citation>
    <scope>NUCLEOTIDE SEQUENCE [LARGE SCALE GENOMIC DNA]</scope>
    <source>
        <strain evidence="2">zdho120</strain>
    </source>
</reference>
<sequence length="85" mass="9073">MWTKPLSSSACLPIGFGGITGIKGSGKVQGLKKDTDRMGAVLTIRAEIKIPPILLILCGKLGGTIDSRELDTLSNRHFYTVQETG</sequence>
<proteinExistence type="predicted"/>
<evidence type="ECO:0000313" key="2">
    <source>
        <dbReference type="Proteomes" id="UP000198211"/>
    </source>
</evidence>
<gene>
    <name evidence="1" type="ORF">PHMEG_00035077</name>
</gene>
<organism evidence="1 2">
    <name type="scientific">Phytophthora megakarya</name>
    <dbReference type="NCBI Taxonomy" id="4795"/>
    <lineage>
        <taxon>Eukaryota</taxon>
        <taxon>Sar</taxon>
        <taxon>Stramenopiles</taxon>
        <taxon>Oomycota</taxon>
        <taxon>Peronosporomycetes</taxon>
        <taxon>Peronosporales</taxon>
        <taxon>Peronosporaceae</taxon>
        <taxon>Phytophthora</taxon>
    </lineage>
</organism>
<evidence type="ECO:0000313" key="1">
    <source>
        <dbReference type="EMBL" id="OWY95034.1"/>
    </source>
</evidence>
<keyword evidence="2" id="KW-1185">Reference proteome</keyword>
<dbReference type="EMBL" id="NBNE01013512">
    <property type="protein sequence ID" value="OWY95034.1"/>
    <property type="molecule type" value="Genomic_DNA"/>
</dbReference>
<protein>
    <submittedName>
        <fullName evidence="1">Uncharacterized protein</fullName>
    </submittedName>
</protein>
<dbReference type="Proteomes" id="UP000198211">
    <property type="component" value="Unassembled WGS sequence"/>
</dbReference>
<comment type="caution">
    <text evidence="1">The sequence shown here is derived from an EMBL/GenBank/DDBJ whole genome shotgun (WGS) entry which is preliminary data.</text>
</comment>
<accession>A0A225UPJ7</accession>
<name>A0A225UPJ7_9STRA</name>